<dbReference type="KEGG" id="afo:Afer_1039"/>
<evidence type="ECO:0000256" key="3">
    <source>
        <dbReference type="ARBA" id="ARBA00022692"/>
    </source>
</evidence>
<dbReference type="SUPFAM" id="SSF81340">
    <property type="entry name" value="Clc chloride channel"/>
    <property type="match status" value="1"/>
</dbReference>
<dbReference type="Pfam" id="PF00654">
    <property type="entry name" value="Voltage_CLC"/>
    <property type="match status" value="1"/>
</dbReference>
<keyword evidence="2" id="KW-0813">Transport</keyword>
<evidence type="ECO:0000256" key="7">
    <source>
        <dbReference type="ARBA" id="ARBA00023173"/>
    </source>
</evidence>
<feature type="transmembrane region" description="Helical" evidence="10">
    <location>
        <begin position="77"/>
        <end position="99"/>
    </location>
</feature>
<proteinExistence type="predicted"/>
<keyword evidence="7" id="KW-0869">Chloride channel</keyword>
<evidence type="ECO:0000256" key="6">
    <source>
        <dbReference type="ARBA" id="ARBA00023136"/>
    </source>
</evidence>
<dbReference type="InterPro" id="IPR001807">
    <property type="entry name" value="ClC"/>
</dbReference>
<dbReference type="PANTHER" id="PTHR43427:SF6">
    <property type="entry name" value="CHLORIDE CHANNEL PROTEIN CLC-E"/>
    <property type="match status" value="1"/>
</dbReference>
<evidence type="ECO:0000256" key="9">
    <source>
        <dbReference type="ARBA" id="ARBA00023303"/>
    </source>
</evidence>
<dbReference type="HOGENOM" id="CLU_015263_5_3_11"/>
<keyword evidence="9" id="KW-0407">Ion channel</keyword>
<comment type="subcellular location">
    <subcellularLocation>
        <location evidence="1">Membrane</location>
        <topology evidence="1">Multi-pass membrane protein</topology>
    </subcellularLocation>
</comment>
<dbReference type="InterPro" id="IPR014743">
    <property type="entry name" value="Cl-channel_core"/>
</dbReference>
<dbReference type="AlphaFoldDB" id="C7LZ19"/>
<dbReference type="EMBL" id="CP001631">
    <property type="protein sequence ID" value="ACU53977.1"/>
    <property type="molecule type" value="Genomic_DNA"/>
</dbReference>
<evidence type="ECO:0000256" key="10">
    <source>
        <dbReference type="SAM" id="Phobius"/>
    </source>
</evidence>
<dbReference type="InterPro" id="IPR050368">
    <property type="entry name" value="ClC-type_chloride_channel"/>
</dbReference>
<name>C7LZ19_ACIFD</name>
<feature type="transmembrane region" description="Helical" evidence="10">
    <location>
        <begin position="248"/>
        <end position="266"/>
    </location>
</feature>
<dbReference type="FunFam" id="1.10.3080.10:FF:000018">
    <property type="entry name" value="Chloride transporter, ClC family"/>
    <property type="match status" value="1"/>
</dbReference>
<dbReference type="Gene3D" id="1.10.3080.10">
    <property type="entry name" value="Clc chloride channel"/>
    <property type="match status" value="1"/>
</dbReference>
<dbReference type="GO" id="GO:0005254">
    <property type="term" value="F:chloride channel activity"/>
    <property type="evidence" value="ECO:0007669"/>
    <property type="project" value="UniProtKB-KW"/>
</dbReference>
<feature type="transmembrane region" description="Helical" evidence="10">
    <location>
        <begin position="351"/>
        <end position="370"/>
    </location>
</feature>
<accession>C7LZ19</accession>
<dbReference type="RefSeq" id="WP_015798463.1">
    <property type="nucleotide sequence ID" value="NC_013124.1"/>
</dbReference>
<keyword evidence="4 10" id="KW-1133">Transmembrane helix</keyword>
<dbReference type="PANTHER" id="PTHR43427">
    <property type="entry name" value="CHLORIDE CHANNEL PROTEIN CLC-E"/>
    <property type="match status" value="1"/>
</dbReference>
<feature type="transmembrane region" description="Helical" evidence="10">
    <location>
        <begin position="414"/>
        <end position="431"/>
    </location>
</feature>
<dbReference type="Proteomes" id="UP000000771">
    <property type="component" value="Chromosome"/>
</dbReference>
<feature type="transmembrane region" description="Helical" evidence="10">
    <location>
        <begin position="172"/>
        <end position="197"/>
    </location>
</feature>
<dbReference type="GO" id="GO:0034707">
    <property type="term" value="C:chloride channel complex"/>
    <property type="evidence" value="ECO:0007669"/>
    <property type="project" value="UniProtKB-KW"/>
</dbReference>
<evidence type="ECO:0000256" key="5">
    <source>
        <dbReference type="ARBA" id="ARBA00023065"/>
    </source>
</evidence>
<evidence type="ECO:0000256" key="1">
    <source>
        <dbReference type="ARBA" id="ARBA00004141"/>
    </source>
</evidence>
<evidence type="ECO:0000313" key="12">
    <source>
        <dbReference type="Proteomes" id="UP000000771"/>
    </source>
</evidence>
<evidence type="ECO:0000256" key="2">
    <source>
        <dbReference type="ARBA" id="ARBA00022448"/>
    </source>
</evidence>
<evidence type="ECO:0000313" key="11">
    <source>
        <dbReference type="EMBL" id="ACU53977.1"/>
    </source>
</evidence>
<dbReference type="OrthoDB" id="9767361at2"/>
<keyword evidence="12" id="KW-1185">Reference proteome</keyword>
<keyword evidence="6 10" id="KW-0472">Membrane</keyword>
<evidence type="ECO:0000256" key="8">
    <source>
        <dbReference type="ARBA" id="ARBA00023214"/>
    </source>
</evidence>
<feature type="transmembrane region" description="Helical" evidence="10">
    <location>
        <begin position="325"/>
        <end position="344"/>
    </location>
</feature>
<sequence>MTIRTQTSRWLRRQPTLLRRVILAIALGVIAGAGAVIFYAALTFATHEFLAVLAGYQVPTPAGEGNAPGSLHYARPWAIPLSVVLGAIGAGMLVFTLAPEAEGHGTDAAIDAVLHDPRGIRLRAVVVKIIASALTIGSGGSGGREGPTAQISAGFGSLLARVLDLGTEDGRVAVSVGIGSGIGAIFGAPLGGAVLAAEIVYRDDFEYEALLPGLLASLIASAIFDAVYGFRPLFAVAGHFELTTPLTLVWFAIVGVVAGAIGLLYARSFYGTVRLARRLPIPRHFRPAIGGLLVGLLALWLPEVLGTGYGWVQKGLSDQMLHTPLLVIVVLPIARIVATSLSIGTGGSGGVFGPGMVIGAFTGLAVWRILAPLVPAIGHDASAFVVVGMMAMFGGISRAPIAVMLMVAEMTGTIALLGPAMIAVAIAWLIVKAVDDSIYRSQLPTRLDESPSA</sequence>
<keyword evidence="5" id="KW-0406">Ion transport</keyword>
<feature type="transmembrane region" description="Helical" evidence="10">
    <location>
        <begin position="209"/>
        <end position="228"/>
    </location>
</feature>
<dbReference type="CDD" id="cd00400">
    <property type="entry name" value="Voltage_gated_ClC"/>
    <property type="match status" value="1"/>
</dbReference>
<organism evidence="11 12">
    <name type="scientific">Acidimicrobium ferrooxidans (strain DSM 10331 / JCM 15462 / NBRC 103882 / ICP)</name>
    <dbReference type="NCBI Taxonomy" id="525909"/>
    <lineage>
        <taxon>Bacteria</taxon>
        <taxon>Bacillati</taxon>
        <taxon>Actinomycetota</taxon>
        <taxon>Acidimicrobiia</taxon>
        <taxon>Acidimicrobiales</taxon>
        <taxon>Acidimicrobiaceae</taxon>
        <taxon>Acidimicrobium</taxon>
    </lineage>
</organism>
<feature type="transmembrane region" description="Helical" evidence="10">
    <location>
        <begin position="120"/>
        <end position="138"/>
    </location>
</feature>
<reference evidence="11 12" key="1">
    <citation type="journal article" date="2009" name="Stand. Genomic Sci.">
        <title>Complete genome sequence of Acidimicrobium ferrooxidans type strain (ICP).</title>
        <authorList>
            <person name="Clum A."/>
            <person name="Nolan M."/>
            <person name="Lang E."/>
            <person name="Glavina Del Rio T."/>
            <person name="Tice H."/>
            <person name="Copeland A."/>
            <person name="Cheng J.F."/>
            <person name="Lucas S."/>
            <person name="Chen F."/>
            <person name="Bruce D."/>
            <person name="Goodwin L."/>
            <person name="Pitluck S."/>
            <person name="Ivanova N."/>
            <person name="Mavrommatis K."/>
            <person name="Mikhailova N."/>
            <person name="Pati A."/>
            <person name="Chen A."/>
            <person name="Palaniappan K."/>
            <person name="Goker M."/>
            <person name="Spring S."/>
            <person name="Land M."/>
            <person name="Hauser L."/>
            <person name="Chang Y.J."/>
            <person name="Jeffries C.C."/>
            <person name="Chain P."/>
            <person name="Bristow J."/>
            <person name="Eisen J.A."/>
            <person name="Markowitz V."/>
            <person name="Hugenholtz P."/>
            <person name="Kyrpides N.C."/>
            <person name="Klenk H.P."/>
            <person name="Lapidus A."/>
        </authorList>
    </citation>
    <scope>NUCLEOTIDE SEQUENCE [LARGE SCALE GENOMIC DNA]</scope>
    <source>
        <strain evidence="12">DSM 10331 / JCM 15462 / NBRC 103882 / ICP</strain>
    </source>
</reference>
<dbReference type="PRINTS" id="PR00762">
    <property type="entry name" value="CLCHANNEL"/>
</dbReference>
<keyword evidence="3 10" id="KW-0812">Transmembrane</keyword>
<protein>
    <submittedName>
        <fullName evidence="11">Chloride channel core</fullName>
    </submittedName>
</protein>
<evidence type="ECO:0000256" key="4">
    <source>
        <dbReference type="ARBA" id="ARBA00022989"/>
    </source>
</evidence>
<gene>
    <name evidence="11" type="ordered locus">Afer_1039</name>
</gene>
<keyword evidence="8" id="KW-0868">Chloride</keyword>
<dbReference type="eggNOG" id="COG0038">
    <property type="taxonomic scope" value="Bacteria"/>
</dbReference>
<feature type="transmembrane region" description="Helical" evidence="10">
    <location>
        <begin position="382"/>
        <end position="407"/>
    </location>
</feature>
<feature type="transmembrane region" description="Helical" evidence="10">
    <location>
        <begin position="287"/>
        <end position="305"/>
    </location>
</feature>
<feature type="transmembrane region" description="Helical" evidence="10">
    <location>
        <begin position="21"/>
        <end position="42"/>
    </location>
</feature>